<sequence length="119" mass="13026">MGDTLSLLPQVLKLALGLLLLGKRKSSATKLYLHITEQPCGSYLPEDLVDHFPEAFLIAAVLGSWTARHYGIRLSRPADQGNSAANRRMQPKIVEPEAVESSPPAQHAKSKRLHCPSAF</sequence>
<evidence type="ECO:0000313" key="4">
    <source>
        <dbReference type="Proteomes" id="UP000050525"/>
    </source>
</evidence>
<evidence type="ECO:0000256" key="2">
    <source>
        <dbReference type="SAM" id="SignalP"/>
    </source>
</evidence>
<evidence type="ECO:0000313" key="3">
    <source>
        <dbReference type="EMBL" id="KYO42179.1"/>
    </source>
</evidence>
<proteinExistence type="predicted"/>
<feature type="compositionally biased region" description="Basic residues" evidence="1">
    <location>
        <begin position="108"/>
        <end position="119"/>
    </location>
</feature>
<gene>
    <name evidence="3" type="ORF">Y1Q_0002803</name>
</gene>
<organism evidence="3 4">
    <name type="scientific">Alligator mississippiensis</name>
    <name type="common">American alligator</name>
    <dbReference type="NCBI Taxonomy" id="8496"/>
    <lineage>
        <taxon>Eukaryota</taxon>
        <taxon>Metazoa</taxon>
        <taxon>Chordata</taxon>
        <taxon>Craniata</taxon>
        <taxon>Vertebrata</taxon>
        <taxon>Euteleostomi</taxon>
        <taxon>Archelosauria</taxon>
        <taxon>Archosauria</taxon>
        <taxon>Crocodylia</taxon>
        <taxon>Alligatoridae</taxon>
        <taxon>Alligatorinae</taxon>
        <taxon>Alligator</taxon>
    </lineage>
</organism>
<name>A0A151P018_ALLMI</name>
<comment type="caution">
    <text evidence="3">The sequence shown here is derived from an EMBL/GenBank/DDBJ whole genome shotgun (WGS) entry which is preliminary data.</text>
</comment>
<protein>
    <submittedName>
        <fullName evidence="3">Uncharacterized protein</fullName>
    </submittedName>
</protein>
<dbReference type="Proteomes" id="UP000050525">
    <property type="component" value="Unassembled WGS sequence"/>
</dbReference>
<keyword evidence="4" id="KW-1185">Reference proteome</keyword>
<feature type="region of interest" description="Disordered" evidence="1">
    <location>
        <begin position="76"/>
        <end position="119"/>
    </location>
</feature>
<feature type="signal peptide" evidence="2">
    <location>
        <begin position="1"/>
        <end position="28"/>
    </location>
</feature>
<dbReference type="EMBL" id="AKHW03001485">
    <property type="protein sequence ID" value="KYO42179.1"/>
    <property type="molecule type" value="Genomic_DNA"/>
</dbReference>
<accession>A0A151P018</accession>
<dbReference type="AlphaFoldDB" id="A0A151P018"/>
<reference evidence="3 4" key="1">
    <citation type="journal article" date="2012" name="Genome Biol.">
        <title>Sequencing three crocodilian genomes to illuminate the evolution of archosaurs and amniotes.</title>
        <authorList>
            <person name="St John J.A."/>
            <person name="Braun E.L."/>
            <person name="Isberg S.R."/>
            <person name="Miles L.G."/>
            <person name="Chong A.Y."/>
            <person name="Gongora J."/>
            <person name="Dalzell P."/>
            <person name="Moran C."/>
            <person name="Bed'hom B."/>
            <person name="Abzhanov A."/>
            <person name="Burgess S.C."/>
            <person name="Cooksey A.M."/>
            <person name="Castoe T.A."/>
            <person name="Crawford N.G."/>
            <person name="Densmore L.D."/>
            <person name="Drew J.C."/>
            <person name="Edwards S.V."/>
            <person name="Faircloth B.C."/>
            <person name="Fujita M.K."/>
            <person name="Greenwold M.J."/>
            <person name="Hoffmann F.G."/>
            <person name="Howard J.M."/>
            <person name="Iguchi T."/>
            <person name="Janes D.E."/>
            <person name="Khan S.Y."/>
            <person name="Kohno S."/>
            <person name="de Koning A.J."/>
            <person name="Lance S.L."/>
            <person name="McCarthy F.M."/>
            <person name="McCormack J.E."/>
            <person name="Merchant M.E."/>
            <person name="Peterson D.G."/>
            <person name="Pollock D.D."/>
            <person name="Pourmand N."/>
            <person name="Raney B.J."/>
            <person name="Roessler K.A."/>
            <person name="Sanford J.R."/>
            <person name="Sawyer R.H."/>
            <person name="Schmidt C.J."/>
            <person name="Triplett E.W."/>
            <person name="Tuberville T.D."/>
            <person name="Venegas-Anaya M."/>
            <person name="Howard J.T."/>
            <person name="Jarvis E.D."/>
            <person name="Guillette L.J.Jr."/>
            <person name="Glenn T.C."/>
            <person name="Green R.E."/>
            <person name="Ray D.A."/>
        </authorList>
    </citation>
    <scope>NUCLEOTIDE SEQUENCE [LARGE SCALE GENOMIC DNA]</scope>
    <source>
        <strain evidence="3">KSC_2009_1</strain>
    </source>
</reference>
<keyword evidence="2" id="KW-0732">Signal</keyword>
<evidence type="ECO:0000256" key="1">
    <source>
        <dbReference type="SAM" id="MobiDB-lite"/>
    </source>
</evidence>
<feature type="chain" id="PRO_5007586530" evidence="2">
    <location>
        <begin position="29"/>
        <end position="119"/>
    </location>
</feature>